<organism evidence="1">
    <name type="scientific">Siphoviridae sp. ctxdc10</name>
    <dbReference type="NCBI Taxonomy" id="2825740"/>
    <lineage>
        <taxon>Viruses</taxon>
        <taxon>Duplodnaviria</taxon>
        <taxon>Heunggongvirae</taxon>
        <taxon>Uroviricota</taxon>
        <taxon>Caudoviricetes</taxon>
    </lineage>
</organism>
<reference evidence="1" key="1">
    <citation type="journal article" date="2021" name="Proc. Natl. Acad. Sci. U.S.A.">
        <title>A Catalog of Tens of Thousands of Viruses from Human Metagenomes Reveals Hidden Associations with Chronic Diseases.</title>
        <authorList>
            <person name="Tisza M.J."/>
            <person name="Buck C.B."/>
        </authorList>
    </citation>
    <scope>NUCLEOTIDE SEQUENCE</scope>
    <source>
        <strain evidence="1">Ctxdc10</strain>
    </source>
</reference>
<evidence type="ECO:0000313" key="1">
    <source>
        <dbReference type="EMBL" id="DAF85116.1"/>
    </source>
</evidence>
<dbReference type="Gene3D" id="3.40.390.10">
    <property type="entry name" value="Collagenase (Catalytic Domain)"/>
    <property type="match status" value="1"/>
</dbReference>
<proteinExistence type="predicted"/>
<dbReference type="InterPro" id="IPR024079">
    <property type="entry name" value="MetalloPept_cat_dom_sf"/>
</dbReference>
<protein>
    <submittedName>
        <fullName evidence="1">Lethal factor</fullName>
    </submittedName>
</protein>
<accession>A0A8S5TSC4</accession>
<dbReference type="GO" id="GO:0008237">
    <property type="term" value="F:metallopeptidase activity"/>
    <property type="evidence" value="ECO:0007669"/>
    <property type="project" value="InterPro"/>
</dbReference>
<name>A0A8S5TSC4_9CAUD</name>
<dbReference type="EMBL" id="BK015918">
    <property type="protein sequence ID" value="DAF85116.1"/>
    <property type="molecule type" value="Genomic_DNA"/>
</dbReference>
<dbReference type="SUPFAM" id="SSF55486">
    <property type="entry name" value="Metalloproteases ('zincins'), catalytic domain"/>
    <property type="match status" value="1"/>
</dbReference>
<sequence>MLIASKLGISPASLPKIIEAQIKSGKNGATVANYRSNDFGETITINTDKKAVSVYKANKYASVKDGWSSQPNTVLHELSHGIHQRLVSELIRTPQGYRKAQQTGRLDAAIIKKGVSKYASTNSDEFHAELISGILSGKHYSKQILDDSILAASSNRIAKRLYKMGLKR</sequence>